<protein>
    <submittedName>
        <fullName evidence="1">Uncharacterized protein</fullName>
    </submittedName>
</protein>
<sequence>ELEKDLEVERRKARDLQEAARERDKEYQKLKAQTDKIKRKALLGGNPAASQGIGGLEDQLSTKLGGRQFGADLNAVVGGMDAHRIQRTPLTNRTAPPNAFNTASSNGWNHQQQQAHPQSSSHTLNRPHRQTFAPSTSCNASDRSGSANEVENMLIGTYQHRNRANPTNNNLTTGWTHNASGTSGGNNNSNYHTMGPGVQQQQPLHQRGAYSFIASSRYRTTFVPWEKNAYIRLSQGIFLGI</sequence>
<gene>
    <name evidence="1" type="ORF">BDN72DRAFT_759863</name>
</gene>
<feature type="non-terminal residue" evidence="1">
    <location>
        <position position="1"/>
    </location>
</feature>
<proteinExistence type="predicted"/>
<dbReference type="EMBL" id="ML208268">
    <property type="protein sequence ID" value="TFK74408.1"/>
    <property type="molecule type" value="Genomic_DNA"/>
</dbReference>
<dbReference type="Proteomes" id="UP000308600">
    <property type="component" value="Unassembled WGS sequence"/>
</dbReference>
<keyword evidence="2" id="KW-1185">Reference proteome</keyword>
<evidence type="ECO:0000313" key="2">
    <source>
        <dbReference type="Proteomes" id="UP000308600"/>
    </source>
</evidence>
<organism evidence="1 2">
    <name type="scientific">Pluteus cervinus</name>
    <dbReference type="NCBI Taxonomy" id="181527"/>
    <lineage>
        <taxon>Eukaryota</taxon>
        <taxon>Fungi</taxon>
        <taxon>Dikarya</taxon>
        <taxon>Basidiomycota</taxon>
        <taxon>Agaricomycotina</taxon>
        <taxon>Agaricomycetes</taxon>
        <taxon>Agaricomycetidae</taxon>
        <taxon>Agaricales</taxon>
        <taxon>Pluteineae</taxon>
        <taxon>Pluteaceae</taxon>
        <taxon>Pluteus</taxon>
    </lineage>
</organism>
<reference evidence="1 2" key="1">
    <citation type="journal article" date="2019" name="Nat. Ecol. Evol.">
        <title>Megaphylogeny resolves global patterns of mushroom evolution.</title>
        <authorList>
            <person name="Varga T."/>
            <person name="Krizsan K."/>
            <person name="Foldi C."/>
            <person name="Dima B."/>
            <person name="Sanchez-Garcia M."/>
            <person name="Sanchez-Ramirez S."/>
            <person name="Szollosi G.J."/>
            <person name="Szarkandi J.G."/>
            <person name="Papp V."/>
            <person name="Albert L."/>
            <person name="Andreopoulos W."/>
            <person name="Angelini C."/>
            <person name="Antonin V."/>
            <person name="Barry K.W."/>
            <person name="Bougher N.L."/>
            <person name="Buchanan P."/>
            <person name="Buyck B."/>
            <person name="Bense V."/>
            <person name="Catcheside P."/>
            <person name="Chovatia M."/>
            <person name="Cooper J."/>
            <person name="Damon W."/>
            <person name="Desjardin D."/>
            <person name="Finy P."/>
            <person name="Geml J."/>
            <person name="Haridas S."/>
            <person name="Hughes K."/>
            <person name="Justo A."/>
            <person name="Karasinski D."/>
            <person name="Kautmanova I."/>
            <person name="Kiss B."/>
            <person name="Kocsube S."/>
            <person name="Kotiranta H."/>
            <person name="LaButti K.M."/>
            <person name="Lechner B.E."/>
            <person name="Liimatainen K."/>
            <person name="Lipzen A."/>
            <person name="Lukacs Z."/>
            <person name="Mihaltcheva S."/>
            <person name="Morgado L.N."/>
            <person name="Niskanen T."/>
            <person name="Noordeloos M.E."/>
            <person name="Ohm R.A."/>
            <person name="Ortiz-Santana B."/>
            <person name="Ovrebo C."/>
            <person name="Racz N."/>
            <person name="Riley R."/>
            <person name="Savchenko A."/>
            <person name="Shiryaev A."/>
            <person name="Soop K."/>
            <person name="Spirin V."/>
            <person name="Szebenyi C."/>
            <person name="Tomsovsky M."/>
            <person name="Tulloss R.E."/>
            <person name="Uehling J."/>
            <person name="Grigoriev I.V."/>
            <person name="Vagvolgyi C."/>
            <person name="Papp T."/>
            <person name="Martin F.M."/>
            <person name="Miettinen O."/>
            <person name="Hibbett D.S."/>
            <person name="Nagy L.G."/>
        </authorList>
    </citation>
    <scope>NUCLEOTIDE SEQUENCE [LARGE SCALE GENOMIC DNA]</scope>
    <source>
        <strain evidence="1 2">NL-1719</strain>
    </source>
</reference>
<evidence type="ECO:0000313" key="1">
    <source>
        <dbReference type="EMBL" id="TFK74408.1"/>
    </source>
</evidence>
<accession>A0ACD3B7W3</accession>
<name>A0ACD3B7W3_9AGAR</name>